<sequence>MEGEQLVKVTTPTVEEIEEEPQITIQKLNNKIDNFKLKMQDFGEFVKTMENNKMDRVKKNTETIKVMADMVLEEMTKMYEQLLVDVAKGTASEIDVKTSEKMCETVERTTFDIIHKMKFIYNEGNIMLNE</sequence>
<gene>
    <name evidence="3" type="primary">LOC114341280</name>
</gene>
<protein>
    <submittedName>
        <fullName evidence="3">Uncharacterized protein LOC114341280</fullName>
    </submittedName>
</protein>
<dbReference type="InParanoid" id="A0A6P7GEA3"/>
<name>A0A6P7GEA3_DIAVI</name>
<organism evidence="3">
    <name type="scientific">Diabrotica virgifera virgifera</name>
    <name type="common">western corn rootworm</name>
    <dbReference type="NCBI Taxonomy" id="50390"/>
    <lineage>
        <taxon>Eukaryota</taxon>
        <taxon>Metazoa</taxon>
        <taxon>Ecdysozoa</taxon>
        <taxon>Arthropoda</taxon>
        <taxon>Hexapoda</taxon>
        <taxon>Insecta</taxon>
        <taxon>Pterygota</taxon>
        <taxon>Neoptera</taxon>
        <taxon>Endopterygota</taxon>
        <taxon>Coleoptera</taxon>
        <taxon>Polyphaga</taxon>
        <taxon>Cucujiformia</taxon>
        <taxon>Chrysomeloidea</taxon>
        <taxon>Chrysomelidae</taxon>
        <taxon>Galerucinae</taxon>
        <taxon>Diabroticina</taxon>
        <taxon>Diabroticites</taxon>
        <taxon>Diabrotica</taxon>
    </lineage>
</organism>
<evidence type="ECO:0000313" key="1">
    <source>
        <dbReference type="EnsemblMetazoa" id="XP_050506424.1"/>
    </source>
</evidence>
<accession>A0A6P7GEA3</accession>
<keyword evidence="2" id="KW-1185">Reference proteome</keyword>
<evidence type="ECO:0000313" key="3">
    <source>
        <dbReference type="RefSeq" id="XP_028147884.1"/>
    </source>
</evidence>
<dbReference type="Proteomes" id="UP001652700">
    <property type="component" value="Unplaced"/>
</dbReference>
<dbReference type="OrthoDB" id="10587881at2759"/>
<dbReference type="EnsemblMetazoa" id="XM_050650467.1">
    <property type="protein sequence ID" value="XP_050506424.1"/>
    <property type="gene ID" value="LOC126884525"/>
</dbReference>
<dbReference type="AlphaFoldDB" id="A0A6P7GEA3"/>
<dbReference type="RefSeq" id="XP_028147884.1">
    <property type="nucleotide sequence ID" value="XM_028292083.1"/>
</dbReference>
<reference evidence="3" key="1">
    <citation type="submission" date="2025-04" db="UniProtKB">
        <authorList>
            <consortium name="RefSeq"/>
        </authorList>
    </citation>
    <scope>IDENTIFICATION</scope>
</reference>
<evidence type="ECO:0000313" key="2">
    <source>
        <dbReference type="Proteomes" id="UP001652700"/>
    </source>
</evidence>
<proteinExistence type="predicted"/>
<reference evidence="1" key="2">
    <citation type="submission" date="2025-05" db="UniProtKB">
        <authorList>
            <consortium name="EnsemblMetazoa"/>
        </authorList>
    </citation>
    <scope>IDENTIFICATION</scope>
</reference>